<dbReference type="eggNOG" id="arCOG06371">
    <property type="taxonomic scope" value="Archaea"/>
</dbReference>
<dbReference type="EMBL" id="FRAN01000001">
    <property type="protein sequence ID" value="SHK28129.1"/>
    <property type="molecule type" value="Genomic_DNA"/>
</dbReference>
<dbReference type="InterPro" id="IPR057157">
    <property type="entry name" value="DUF7835"/>
</dbReference>
<reference evidence="3" key="3">
    <citation type="submission" date="2016-11" db="EMBL/GenBank/DDBJ databases">
        <authorList>
            <person name="Jaros S."/>
            <person name="Januszkiewicz K."/>
            <person name="Wedrychowicz H."/>
        </authorList>
    </citation>
    <scope>NUCLEOTIDE SEQUENCE [LARGE SCALE GENOMIC DNA]</scope>
    <source>
        <strain evidence="3">DX253</strain>
    </source>
</reference>
<evidence type="ECO:0000313" key="3">
    <source>
        <dbReference type="EMBL" id="SHK28129.1"/>
    </source>
</evidence>
<evidence type="ECO:0000313" key="4">
    <source>
        <dbReference type="Proteomes" id="UP000003751"/>
    </source>
</evidence>
<dbReference type="EMBL" id="AEMG01000019">
    <property type="protein sequence ID" value="EFW90978.1"/>
    <property type="molecule type" value="Genomic_DNA"/>
</dbReference>
<dbReference type="AlphaFoldDB" id="E7QXH5"/>
<protein>
    <recommendedName>
        <fullName evidence="1">DUF7835 domain-containing protein</fullName>
    </recommendedName>
</protein>
<name>E7QXH5_HALPU</name>
<sequence>MTETKSGDGFVTDIVESCPECGRQTPHEVKIEIRTENGDSDNAVFSREPYRVSTCTGCGKTTATRMNNVTGRRG</sequence>
<organism evidence="2 4">
    <name type="scientific">Haladaptatus paucihalophilus DX253</name>
    <dbReference type="NCBI Taxonomy" id="797209"/>
    <lineage>
        <taxon>Archaea</taxon>
        <taxon>Methanobacteriati</taxon>
        <taxon>Methanobacteriota</taxon>
        <taxon>Stenosarchaea group</taxon>
        <taxon>Halobacteria</taxon>
        <taxon>Halobacteriales</taxon>
        <taxon>Haladaptataceae</taxon>
        <taxon>Haladaptatus</taxon>
    </lineage>
</organism>
<dbReference type="Pfam" id="PF25205">
    <property type="entry name" value="DUF7835"/>
    <property type="match status" value="1"/>
</dbReference>
<proteinExistence type="predicted"/>
<feature type="domain" description="DUF7835" evidence="1">
    <location>
        <begin position="12"/>
        <end position="68"/>
    </location>
</feature>
<dbReference type="Proteomes" id="UP000184203">
    <property type="component" value="Unassembled WGS sequence"/>
</dbReference>
<evidence type="ECO:0000313" key="5">
    <source>
        <dbReference type="Proteomes" id="UP000184203"/>
    </source>
</evidence>
<gene>
    <name evidence="3" type="ORF">SAMN05444342_1190</name>
    <name evidence="2" type="ORF">ZOD2009_17568</name>
</gene>
<dbReference type="RefSeq" id="WP_007982022.1">
    <property type="nucleotide sequence ID" value="NZ_AEMG01000019.1"/>
</dbReference>
<reference evidence="2 4" key="1">
    <citation type="journal article" date="2014" name="ISME J.">
        <title>Trehalose/2-sulfotrehalose biosynthesis and glycine-betaine uptake are widely spread mechanisms for osmoadaptation in the Halobacteriales.</title>
        <authorList>
            <person name="Youssef N.H."/>
            <person name="Savage-Ashlock K.N."/>
            <person name="McCully A.L."/>
            <person name="Luedtke B."/>
            <person name="Shaw E.I."/>
            <person name="Hoff W.D."/>
            <person name="Elshahed M.S."/>
        </authorList>
    </citation>
    <scope>NUCLEOTIDE SEQUENCE [LARGE SCALE GENOMIC DNA]</scope>
    <source>
        <strain evidence="2 4">DX253</strain>
    </source>
</reference>
<reference evidence="5" key="2">
    <citation type="submission" date="2016-11" db="EMBL/GenBank/DDBJ databases">
        <authorList>
            <person name="Varghese N."/>
            <person name="Submissions S."/>
        </authorList>
    </citation>
    <scope>NUCLEOTIDE SEQUENCE [LARGE SCALE GENOMIC DNA]</scope>
    <source>
        <strain evidence="5">DX253</strain>
    </source>
</reference>
<dbReference type="PATRIC" id="fig|797209.4.peg.3441"/>
<accession>E7QXH5</accession>
<dbReference type="OrthoDB" id="297362at2157"/>
<evidence type="ECO:0000259" key="1">
    <source>
        <dbReference type="Pfam" id="PF25205"/>
    </source>
</evidence>
<keyword evidence="5" id="KW-1185">Reference proteome</keyword>
<dbReference type="Proteomes" id="UP000003751">
    <property type="component" value="Unassembled WGS sequence"/>
</dbReference>
<evidence type="ECO:0000313" key="2">
    <source>
        <dbReference type="EMBL" id="EFW90978.1"/>
    </source>
</evidence>